<dbReference type="InterPro" id="IPR013216">
    <property type="entry name" value="Methyltransf_11"/>
</dbReference>
<dbReference type="EC" id="2.1.1.229" evidence="4"/>
<dbReference type="GO" id="GO:0030488">
    <property type="term" value="P:tRNA methylation"/>
    <property type="evidence" value="ECO:0007669"/>
    <property type="project" value="TreeGrafter"/>
</dbReference>
<keyword evidence="5" id="KW-1185">Reference proteome</keyword>
<evidence type="ECO:0000313" key="4">
    <source>
        <dbReference type="EMBL" id="KAK5089116.1"/>
    </source>
</evidence>
<dbReference type="Proteomes" id="UP001309876">
    <property type="component" value="Unassembled WGS sequence"/>
</dbReference>
<evidence type="ECO:0000256" key="2">
    <source>
        <dbReference type="ARBA" id="ARBA00022679"/>
    </source>
</evidence>
<dbReference type="GO" id="GO:0005737">
    <property type="term" value="C:cytoplasm"/>
    <property type="evidence" value="ECO:0007669"/>
    <property type="project" value="TreeGrafter"/>
</dbReference>
<keyword evidence="1 4" id="KW-0489">Methyltransferase</keyword>
<dbReference type="PANTHER" id="PTHR13069">
    <property type="entry name" value="ALKYLATED DNA REPAIR PROTEIN ALKB HOMOLOG 8"/>
    <property type="match status" value="1"/>
</dbReference>
<dbReference type="InterPro" id="IPR029063">
    <property type="entry name" value="SAM-dependent_MTases_sf"/>
</dbReference>
<feature type="domain" description="Methyltransferase type 11" evidence="3">
    <location>
        <begin position="52"/>
        <end position="163"/>
    </location>
</feature>
<dbReference type="GO" id="GO:0000049">
    <property type="term" value="F:tRNA binding"/>
    <property type="evidence" value="ECO:0007669"/>
    <property type="project" value="TreeGrafter"/>
</dbReference>
<evidence type="ECO:0000256" key="1">
    <source>
        <dbReference type="ARBA" id="ARBA00022603"/>
    </source>
</evidence>
<dbReference type="Pfam" id="PF08241">
    <property type="entry name" value="Methyltransf_11"/>
    <property type="match status" value="1"/>
</dbReference>
<accession>A0AAN7YIU8</accession>
<evidence type="ECO:0000313" key="5">
    <source>
        <dbReference type="Proteomes" id="UP001309876"/>
    </source>
</evidence>
<dbReference type="EMBL" id="JAVRRJ010000002">
    <property type="protein sequence ID" value="KAK5089116.1"/>
    <property type="molecule type" value="Genomic_DNA"/>
</dbReference>
<organism evidence="4 5">
    <name type="scientific">Lithohypha guttulata</name>
    <dbReference type="NCBI Taxonomy" id="1690604"/>
    <lineage>
        <taxon>Eukaryota</taxon>
        <taxon>Fungi</taxon>
        <taxon>Dikarya</taxon>
        <taxon>Ascomycota</taxon>
        <taxon>Pezizomycotina</taxon>
        <taxon>Eurotiomycetes</taxon>
        <taxon>Chaetothyriomycetidae</taxon>
        <taxon>Chaetothyriales</taxon>
        <taxon>Trichomeriaceae</taxon>
        <taxon>Lithohypha</taxon>
    </lineage>
</organism>
<keyword evidence="2 4" id="KW-0808">Transferase</keyword>
<comment type="caution">
    <text evidence="4">The sequence shown here is derived from an EMBL/GenBank/DDBJ whole genome shotgun (WGS) entry which is preliminary data.</text>
</comment>
<dbReference type="SUPFAM" id="SSF53335">
    <property type="entry name" value="S-adenosyl-L-methionine-dependent methyltransferases"/>
    <property type="match status" value="1"/>
</dbReference>
<dbReference type="InterPro" id="IPR051422">
    <property type="entry name" value="AlkB_tRNA_MeTrf/Diox"/>
</dbReference>
<dbReference type="GO" id="GO:0005634">
    <property type="term" value="C:nucleus"/>
    <property type="evidence" value="ECO:0007669"/>
    <property type="project" value="TreeGrafter"/>
</dbReference>
<protein>
    <submittedName>
        <fullName evidence="4">tRNA methyltransferase, has a role in tRNA modification</fullName>
        <ecNumber evidence="4">2.1.1.229</ecNumber>
    </submittedName>
</protein>
<dbReference type="GeneID" id="90023481"/>
<dbReference type="CDD" id="cd02440">
    <property type="entry name" value="AdoMet_MTases"/>
    <property type="match status" value="1"/>
</dbReference>
<dbReference type="GO" id="GO:0106335">
    <property type="term" value="F:tRNA (5-carboxymethyluridine(34)-5-O)-methyltransferase activity"/>
    <property type="evidence" value="ECO:0007669"/>
    <property type="project" value="UniProtKB-EC"/>
</dbReference>
<dbReference type="Gene3D" id="3.40.50.150">
    <property type="entry name" value="Vaccinia Virus protein VP39"/>
    <property type="match status" value="1"/>
</dbReference>
<sequence length="258" mass="29344">MDNDHIRGEEYEQTNVHNVYSKIATHFSSTRYKPWPVIDDFLRSLTTGSIGLDIGCGNGKYLAIRDDIYIVASDRHVTNLTSNEIDYFGVAKSLTRKYRSSELIEFATQHEPHSAIVADILSLPHPGAVFDFAISIAVIHHLSTRERRVDAVRAILNTLRPCGEDREGSGSAGQALFFVWALEQKNSRRGWDVDDEQDQMVPWVLKADKSGDGVGKTYHRYYHLYRRGELEEDIVAAGGEVVRSGYDRDNWWSVARRR</sequence>
<name>A0AAN7YIU8_9EURO</name>
<evidence type="ECO:0000259" key="3">
    <source>
        <dbReference type="Pfam" id="PF08241"/>
    </source>
</evidence>
<reference evidence="4 5" key="1">
    <citation type="submission" date="2023-08" db="EMBL/GenBank/DDBJ databases">
        <title>Black Yeasts Isolated from many extreme environments.</title>
        <authorList>
            <person name="Coleine C."/>
            <person name="Stajich J.E."/>
            <person name="Selbmann L."/>
        </authorList>
    </citation>
    <scope>NUCLEOTIDE SEQUENCE [LARGE SCALE GENOMIC DNA]</scope>
    <source>
        <strain evidence="4 5">CCFEE 5910</strain>
    </source>
</reference>
<gene>
    <name evidence="4" type="primary">TRM9</name>
    <name evidence="4" type="ORF">LTR05_003340</name>
</gene>
<dbReference type="GO" id="GO:0002098">
    <property type="term" value="P:tRNA wobble uridine modification"/>
    <property type="evidence" value="ECO:0007669"/>
    <property type="project" value="TreeGrafter"/>
</dbReference>
<dbReference type="AlphaFoldDB" id="A0AAN7YIU8"/>
<proteinExistence type="predicted"/>
<dbReference type="RefSeq" id="XP_064754111.1">
    <property type="nucleotide sequence ID" value="XM_064898154.1"/>
</dbReference>
<dbReference type="GO" id="GO:0008757">
    <property type="term" value="F:S-adenosylmethionine-dependent methyltransferase activity"/>
    <property type="evidence" value="ECO:0007669"/>
    <property type="project" value="InterPro"/>
</dbReference>
<dbReference type="PANTHER" id="PTHR13069:SF21">
    <property type="entry name" value="ALKYLATED DNA REPAIR PROTEIN ALKB HOMOLOG 8"/>
    <property type="match status" value="1"/>
</dbReference>